<sequence>MANASCVVMFSGGRDSSIAAVRLAQQGESLCLVTVSSGHLFGIENVRRRLIELKPLLPPSTIWLQVRQPHDLKTDTSFYEMTCLPCHHSYVVASCVIAAKYAVKRLAFGYARYQSNWPEQTPLAIERLRATLSRYGIMLELPAYDLDSRESAIDTLKVLGVSTASLEQKCIQQISNVTLTGERLASQIDLWERAIQASMARLDDIAIDVIDEIELDILS</sequence>
<name>A0ABT5JIZ0_RHOTP</name>
<reference evidence="1" key="2">
    <citation type="submission" date="2023-02" db="EMBL/GenBank/DDBJ databases">
        <authorList>
            <person name="Rayyan A."/>
            <person name="Meyer T."/>
            <person name="Kyndt J.A."/>
        </authorList>
    </citation>
    <scope>NUCLEOTIDE SEQUENCE</scope>
    <source>
        <strain evidence="1">DSM 9987</strain>
    </source>
</reference>
<keyword evidence="2" id="KW-1185">Reference proteome</keyword>
<dbReference type="RefSeq" id="WP_272780512.1">
    <property type="nucleotide sequence ID" value="NZ_JAQQLI010000085.1"/>
</dbReference>
<dbReference type="Gene3D" id="3.40.50.620">
    <property type="entry name" value="HUPs"/>
    <property type="match status" value="1"/>
</dbReference>
<accession>A0ABT5JIZ0</accession>
<dbReference type="InterPro" id="IPR014729">
    <property type="entry name" value="Rossmann-like_a/b/a_fold"/>
</dbReference>
<proteinExistence type="predicted"/>
<evidence type="ECO:0008006" key="3">
    <source>
        <dbReference type="Google" id="ProtNLM"/>
    </source>
</evidence>
<comment type="caution">
    <text evidence="1">The sequence shown here is derived from an EMBL/GenBank/DDBJ whole genome shotgun (WGS) entry which is preliminary data.</text>
</comment>
<organism evidence="1 2">
    <name type="scientific">Rhodoplanes tepidamans</name>
    <name type="common">Rhodoplanes cryptolactis</name>
    <dbReference type="NCBI Taxonomy" id="200616"/>
    <lineage>
        <taxon>Bacteria</taxon>
        <taxon>Pseudomonadati</taxon>
        <taxon>Pseudomonadota</taxon>
        <taxon>Alphaproteobacteria</taxon>
        <taxon>Hyphomicrobiales</taxon>
        <taxon>Nitrobacteraceae</taxon>
        <taxon>Rhodoplanes</taxon>
    </lineage>
</organism>
<evidence type="ECO:0000313" key="1">
    <source>
        <dbReference type="EMBL" id="MDC7789690.1"/>
    </source>
</evidence>
<protein>
    <recommendedName>
        <fullName evidence="3">Asparagine synthetase domain-containing protein</fullName>
    </recommendedName>
</protein>
<dbReference type="Proteomes" id="UP001165652">
    <property type="component" value="Unassembled WGS sequence"/>
</dbReference>
<reference evidence="1" key="1">
    <citation type="journal article" date="2023" name="Microbiol Resour">
        <title>Genome Sequences of Rhodoplanes serenus and Two Thermotolerant Strains, Rhodoplanes tepidamans and 'Rhodoplanes cryptolactis,' Further Refine the Genus.</title>
        <authorList>
            <person name="Rayyan A.A."/>
            <person name="Kyndt J.A."/>
        </authorList>
    </citation>
    <scope>NUCLEOTIDE SEQUENCE</scope>
    <source>
        <strain evidence="1">DSM 9987</strain>
    </source>
</reference>
<dbReference type="SUPFAM" id="SSF52402">
    <property type="entry name" value="Adenine nucleotide alpha hydrolases-like"/>
    <property type="match status" value="1"/>
</dbReference>
<gene>
    <name evidence="1" type="ORF">PQJ73_28760</name>
</gene>
<evidence type="ECO:0000313" key="2">
    <source>
        <dbReference type="Proteomes" id="UP001165652"/>
    </source>
</evidence>
<dbReference type="EMBL" id="JAQQLI010000085">
    <property type="protein sequence ID" value="MDC7789690.1"/>
    <property type="molecule type" value="Genomic_DNA"/>
</dbReference>